<keyword evidence="6" id="KW-0269">Exonuclease</keyword>
<comment type="subunit">
    <text evidence="2">Heterodimer of SbcC and SbcD.</text>
</comment>
<dbReference type="AlphaFoldDB" id="A0A852YFR3"/>
<dbReference type="PANTHER" id="PTHR32114:SF2">
    <property type="entry name" value="ABC TRANSPORTER ABCH.3"/>
    <property type="match status" value="1"/>
</dbReference>
<evidence type="ECO:0000313" key="6">
    <source>
        <dbReference type="EMBL" id="NYG98617.1"/>
    </source>
</evidence>
<comment type="caution">
    <text evidence="6">The sequence shown here is derived from an EMBL/GenBank/DDBJ whole genome shotgun (WGS) entry which is preliminary data.</text>
</comment>
<feature type="compositionally biased region" description="Polar residues" evidence="4">
    <location>
        <begin position="651"/>
        <end position="660"/>
    </location>
</feature>
<feature type="region of interest" description="Disordered" evidence="4">
    <location>
        <begin position="585"/>
        <end position="665"/>
    </location>
</feature>
<evidence type="ECO:0000259" key="5">
    <source>
        <dbReference type="Pfam" id="PF13476"/>
    </source>
</evidence>
<feature type="compositionally biased region" description="Basic and acidic residues" evidence="4">
    <location>
        <begin position="327"/>
        <end position="352"/>
    </location>
</feature>
<dbReference type="RefSeq" id="WP_179566226.1">
    <property type="nucleotide sequence ID" value="NZ_JACBZY010000001.1"/>
</dbReference>
<evidence type="ECO:0000256" key="4">
    <source>
        <dbReference type="SAM" id="MobiDB-lite"/>
    </source>
</evidence>
<gene>
    <name evidence="6" type="ORF">BJ979_001243</name>
</gene>
<feature type="compositionally biased region" description="Low complexity" evidence="4">
    <location>
        <begin position="353"/>
        <end position="366"/>
    </location>
</feature>
<dbReference type="Gene3D" id="3.40.50.300">
    <property type="entry name" value="P-loop containing nucleotide triphosphate hydrolases"/>
    <property type="match status" value="2"/>
</dbReference>
<keyword evidence="7" id="KW-1185">Reference proteome</keyword>
<keyword evidence="6" id="KW-0378">Hydrolase</keyword>
<protein>
    <recommendedName>
        <fullName evidence="3">Nuclease SbcCD subunit C</fullName>
    </recommendedName>
</protein>
<dbReference type="Pfam" id="PF13476">
    <property type="entry name" value="AAA_23"/>
    <property type="match status" value="1"/>
</dbReference>
<name>A0A852YFR3_9MICO</name>
<evidence type="ECO:0000256" key="2">
    <source>
        <dbReference type="ARBA" id="ARBA00011322"/>
    </source>
</evidence>
<feature type="region of interest" description="Disordered" evidence="4">
    <location>
        <begin position="314"/>
        <end position="366"/>
    </location>
</feature>
<dbReference type="GO" id="GO:0006302">
    <property type="term" value="P:double-strand break repair"/>
    <property type="evidence" value="ECO:0007669"/>
    <property type="project" value="InterPro"/>
</dbReference>
<evidence type="ECO:0000256" key="3">
    <source>
        <dbReference type="ARBA" id="ARBA00013368"/>
    </source>
</evidence>
<dbReference type="PANTHER" id="PTHR32114">
    <property type="entry name" value="ABC TRANSPORTER ABCH.3"/>
    <property type="match status" value="1"/>
</dbReference>
<dbReference type="Proteomes" id="UP000553888">
    <property type="component" value="Unassembled WGS sequence"/>
</dbReference>
<evidence type="ECO:0000256" key="1">
    <source>
        <dbReference type="ARBA" id="ARBA00006930"/>
    </source>
</evidence>
<dbReference type="EMBL" id="JACBZY010000001">
    <property type="protein sequence ID" value="NYG98617.1"/>
    <property type="molecule type" value="Genomic_DNA"/>
</dbReference>
<dbReference type="GO" id="GO:0016887">
    <property type="term" value="F:ATP hydrolysis activity"/>
    <property type="evidence" value="ECO:0007669"/>
    <property type="project" value="InterPro"/>
</dbReference>
<organism evidence="6 7">
    <name type="scientific">Schumannella luteola</name>
    <dbReference type="NCBI Taxonomy" id="472059"/>
    <lineage>
        <taxon>Bacteria</taxon>
        <taxon>Bacillati</taxon>
        <taxon>Actinomycetota</taxon>
        <taxon>Actinomycetes</taxon>
        <taxon>Micrococcales</taxon>
        <taxon>Microbacteriaceae</taxon>
        <taxon>Schumannella</taxon>
    </lineage>
</organism>
<dbReference type="SUPFAM" id="SSF52540">
    <property type="entry name" value="P-loop containing nucleoside triphosphate hydrolases"/>
    <property type="match status" value="1"/>
</dbReference>
<dbReference type="InterPro" id="IPR027417">
    <property type="entry name" value="P-loop_NTPase"/>
</dbReference>
<dbReference type="InterPro" id="IPR038729">
    <property type="entry name" value="Rad50/SbcC_AAA"/>
</dbReference>
<reference evidence="6 7" key="1">
    <citation type="submission" date="2020-07" db="EMBL/GenBank/DDBJ databases">
        <title>Sequencing the genomes of 1000 actinobacteria strains.</title>
        <authorList>
            <person name="Klenk H.-P."/>
        </authorList>
    </citation>
    <scope>NUCLEOTIDE SEQUENCE [LARGE SCALE GENOMIC DNA]</scope>
    <source>
        <strain evidence="6 7">DSM 23141</strain>
    </source>
</reference>
<feature type="domain" description="Rad50/SbcC-type AAA" evidence="5">
    <location>
        <begin position="5"/>
        <end position="197"/>
    </location>
</feature>
<accession>A0A852YFR3</accession>
<comment type="similarity">
    <text evidence="1">Belongs to the SMC family. SbcC subfamily.</text>
</comment>
<proteinExistence type="inferred from homology"/>
<keyword evidence="6" id="KW-0540">Nuclease</keyword>
<sequence>MRILRVEMEGFGPFKSRQEVDFTAFADDGIFLIGGRTGAGKTSILDAICFALYGRAPRYDGASPRLRSDHCLPDDPTSVVLEFEAGAEVYRLTRSPEYERPARRGGGLTTQAPTAVLEVRRGDEWEGLAAKPRDVGIAVDDIVQLSREQFQQVILLAQNRFHEFLLADSDNRQRLLRTLFGTERFEDYDRRLQERRKALDDELGRARVGLHALVEQVAQLIEQPHPESDAGLAEWAASGAALAESAADAAEAARDAAQTAERAAAERRDAARVLAERQKRLASGRERLIALEQRESEVAPYADLIDGAERAERLTETGRRRERARRRLDEARASVDAARDAAGELPDLRADADAAPTAGAPAAATSASVEDRRAAIETAAVAALIDRSTRELGGLESAARLETELPTRDRAATAAQAALAQHDVDATELDAELTTLLTRRERLVADLDTATAGAAPLEAAATERAALREARDAARAAAALEPELTSAETAALAAAEQRTAAAGAATELRRRRLLGQAAHLAGELNAGEPCPVCGAVEHPAPASWDDDPVDDDDVTVAEERAEAAAGALRRADDAVAALRQRIAAQRGAAGERGVDELETAERGAAERVHAAETARAEQTRLVDERTSSEQREQSIRSRQQTRSTERAELATEQTRTQEAAQSARDEVAAARGEHATVAARVAELTATRRTAEALRDALAEQGTATEASIGAEEDWVAQRATQGFADDEAVTAAALPASEVGRMRSTVDAVALGLAEVRGLLGADDLQSVPDDPADVDSAAEAHATAGAAARDALVRASTLRDAATRTARLAGQVRATTDELGDLVERADTVRRLADTVHGRSPNEYGMRLESYVLAAELEEIVAAANERLRSMTAGRYLLEHSDQRLRKNAQGGLDLSVIDQHTGVPRPPRSLSGGETFLASLALALGLSEVVTARAGGIRLDTLFIDEGFGSLDGDTLEIAMSTLDGLRQGGRTIGLISHVEAMKEEIPSRVSVDISAQGWSEIRVGEVA</sequence>
<evidence type="ECO:0000313" key="7">
    <source>
        <dbReference type="Proteomes" id="UP000553888"/>
    </source>
</evidence>
<dbReference type="Pfam" id="PF13558">
    <property type="entry name" value="SbcC_Walker_B"/>
    <property type="match status" value="1"/>
</dbReference>
<feature type="compositionally biased region" description="Basic and acidic residues" evidence="4">
    <location>
        <begin position="592"/>
        <end position="635"/>
    </location>
</feature>
<dbReference type="GO" id="GO:0004527">
    <property type="term" value="F:exonuclease activity"/>
    <property type="evidence" value="ECO:0007669"/>
    <property type="project" value="UniProtKB-KW"/>
</dbReference>